<feature type="compositionally biased region" description="Low complexity" evidence="4">
    <location>
        <begin position="716"/>
        <end position="730"/>
    </location>
</feature>
<keyword evidence="2" id="KW-0479">Metal-binding</keyword>
<name>A0A0D7BKM7_9AGAR</name>
<dbReference type="InterPro" id="IPR036864">
    <property type="entry name" value="Zn2-C6_fun-type_DNA-bd_sf"/>
</dbReference>
<dbReference type="Pfam" id="PF04082">
    <property type="entry name" value="Fungal_trans"/>
    <property type="match status" value="1"/>
</dbReference>
<dbReference type="PANTHER" id="PTHR31001:SF56">
    <property type="entry name" value="ZN(2)-C6 FUNGAL-TYPE DOMAIN-CONTAINING PROTEIN"/>
    <property type="match status" value="1"/>
</dbReference>
<evidence type="ECO:0000256" key="1">
    <source>
        <dbReference type="ARBA" id="ARBA00004123"/>
    </source>
</evidence>
<accession>A0A0D7BKM7</accession>
<proteinExistence type="predicted"/>
<organism evidence="6 7">
    <name type="scientific">Cylindrobasidium torrendii FP15055 ss-10</name>
    <dbReference type="NCBI Taxonomy" id="1314674"/>
    <lineage>
        <taxon>Eukaryota</taxon>
        <taxon>Fungi</taxon>
        <taxon>Dikarya</taxon>
        <taxon>Basidiomycota</taxon>
        <taxon>Agaricomycotina</taxon>
        <taxon>Agaricomycetes</taxon>
        <taxon>Agaricomycetidae</taxon>
        <taxon>Agaricales</taxon>
        <taxon>Marasmiineae</taxon>
        <taxon>Physalacriaceae</taxon>
        <taxon>Cylindrobasidium</taxon>
    </lineage>
</organism>
<protein>
    <recommendedName>
        <fullName evidence="5">Zn(2)-C6 fungal-type domain-containing protein</fullName>
    </recommendedName>
</protein>
<evidence type="ECO:0000259" key="5">
    <source>
        <dbReference type="PROSITE" id="PS50048"/>
    </source>
</evidence>
<dbReference type="InterPro" id="IPR050613">
    <property type="entry name" value="Sec_Metabolite_Reg"/>
</dbReference>
<dbReference type="GO" id="GO:0000981">
    <property type="term" value="F:DNA-binding transcription factor activity, RNA polymerase II-specific"/>
    <property type="evidence" value="ECO:0007669"/>
    <property type="project" value="InterPro"/>
</dbReference>
<dbReference type="PROSITE" id="PS00463">
    <property type="entry name" value="ZN2_CY6_FUNGAL_1"/>
    <property type="match status" value="1"/>
</dbReference>
<dbReference type="Gene3D" id="4.10.240.10">
    <property type="entry name" value="Zn(2)-C6 fungal-type DNA-binding domain"/>
    <property type="match status" value="1"/>
</dbReference>
<evidence type="ECO:0000256" key="4">
    <source>
        <dbReference type="SAM" id="MobiDB-lite"/>
    </source>
</evidence>
<evidence type="ECO:0000313" key="6">
    <source>
        <dbReference type="EMBL" id="KIY70755.1"/>
    </source>
</evidence>
<reference evidence="6 7" key="1">
    <citation type="journal article" date="2015" name="Fungal Genet. Biol.">
        <title>Evolution of novel wood decay mechanisms in Agaricales revealed by the genome sequences of Fistulina hepatica and Cylindrobasidium torrendii.</title>
        <authorList>
            <person name="Floudas D."/>
            <person name="Held B.W."/>
            <person name="Riley R."/>
            <person name="Nagy L.G."/>
            <person name="Koehler G."/>
            <person name="Ransdell A.S."/>
            <person name="Younus H."/>
            <person name="Chow J."/>
            <person name="Chiniquy J."/>
            <person name="Lipzen A."/>
            <person name="Tritt A."/>
            <person name="Sun H."/>
            <person name="Haridas S."/>
            <person name="LaButti K."/>
            <person name="Ohm R.A."/>
            <person name="Kues U."/>
            <person name="Blanchette R.A."/>
            <person name="Grigoriev I.V."/>
            <person name="Minto R.E."/>
            <person name="Hibbett D.S."/>
        </authorList>
    </citation>
    <scope>NUCLEOTIDE SEQUENCE [LARGE SCALE GENOMIC DNA]</scope>
    <source>
        <strain evidence="6 7">FP15055 ss-10</strain>
    </source>
</reference>
<comment type="subcellular location">
    <subcellularLocation>
        <location evidence="1">Nucleus</location>
    </subcellularLocation>
</comment>
<dbReference type="SUPFAM" id="SSF57701">
    <property type="entry name" value="Zn2/Cys6 DNA-binding domain"/>
    <property type="match status" value="1"/>
</dbReference>
<dbReference type="CDD" id="cd12148">
    <property type="entry name" value="fungal_TF_MHR"/>
    <property type="match status" value="1"/>
</dbReference>
<dbReference type="InterPro" id="IPR007219">
    <property type="entry name" value="XnlR_reg_dom"/>
</dbReference>
<dbReference type="GO" id="GO:0003677">
    <property type="term" value="F:DNA binding"/>
    <property type="evidence" value="ECO:0007669"/>
    <property type="project" value="InterPro"/>
</dbReference>
<dbReference type="InterPro" id="IPR001138">
    <property type="entry name" value="Zn2Cys6_DnaBD"/>
</dbReference>
<evidence type="ECO:0000256" key="2">
    <source>
        <dbReference type="ARBA" id="ARBA00022723"/>
    </source>
</evidence>
<dbReference type="GO" id="GO:0006351">
    <property type="term" value="P:DNA-templated transcription"/>
    <property type="evidence" value="ECO:0007669"/>
    <property type="project" value="InterPro"/>
</dbReference>
<sequence>MASAPYSTDPSLRRRPRGGALSCAECRRLKLKCSRVFPCNNCVKKGCGQICPDGSLTTGKGNRFVLANTEELHDKITVLATRVRQLEDALAQSHSSNHPNTQHPLLSVDLLQLKRPLERERFDEHPSPPEPVENPDAINALGSLSLSERGKSSFFGPGANSWYLLKNEEGSEEEHEEVSPFQISHLPSDIPWLAHVFPFASVATNNAENIRRTLIGFLPAETEASRLCQLYYQHAAWMYTPITHEDFLQTIFRPVYGQGSTDADILSPHNLALLFMVLAMGALTDLDLPAHSPQAMQYFHLGRAALAIKPIFEDQSIQAIQTLLLMCHFMFWNDDGARWVVMGLIVKLAQGVGLHRDPTKWGLDPQETYRRRCLTWEILTYDSWQSLTYGRPPSFSMIHVDTKMPHQENGTPSPNGEMSFEAWKHAFVSQAQAQVHDQAFGARPPSYKTLQELDKKVRSYYVPPSLQVPGFGGAKLGPEPEQPTAELTMQRYISFAIKEITLFYMHRGFFAQALDDSPNDPMGSKYAQSVLAAYTSACSFVGLIESLFRQYPQLTERMWFLFTHVFSCAIVLGSIAGKAEMALAPSALSHLESAYHLFSQVSEVSRTSKILAVLYKLKERAHEAISKARGHIPPTQMHFGMGPQPLKTEKDAELAGLGGMTRLVRRGTSNPSSPSSNQSASPVSNPSSPPTSNEYIPTPTISEAGSQWALNHQQPHQPLHLQQHQQQPRQQHPHHHRQHSHSQQRLPQQQQQYSPTHVAQYSPQDQYPSIEAAYSMYSAEYNVPQTQHGMGLDMMPTYYGFDGAGTMTVEAGSYRMQHPEASEFAMQPDHDLTLSWNNFMSQYK</sequence>
<feature type="compositionally biased region" description="Low complexity" evidence="4">
    <location>
        <begin position="669"/>
        <end position="693"/>
    </location>
</feature>
<evidence type="ECO:0000256" key="3">
    <source>
        <dbReference type="ARBA" id="ARBA00023242"/>
    </source>
</evidence>
<dbReference type="SMART" id="SM00066">
    <property type="entry name" value="GAL4"/>
    <property type="match status" value="1"/>
</dbReference>
<dbReference type="PANTHER" id="PTHR31001">
    <property type="entry name" value="UNCHARACTERIZED TRANSCRIPTIONAL REGULATORY PROTEIN"/>
    <property type="match status" value="1"/>
</dbReference>
<keyword evidence="7" id="KW-1185">Reference proteome</keyword>
<dbReference type="OrthoDB" id="424974at2759"/>
<dbReference type="Proteomes" id="UP000054007">
    <property type="component" value="Unassembled WGS sequence"/>
</dbReference>
<dbReference type="EMBL" id="KN880463">
    <property type="protein sequence ID" value="KIY70755.1"/>
    <property type="molecule type" value="Genomic_DNA"/>
</dbReference>
<keyword evidence="3" id="KW-0539">Nucleus</keyword>
<dbReference type="STRING" id="1314674.A0A0D7BKM7"/>
<feature type="compositionally biased region" description="Low complexity" evidence="4">
    <location>
        <begin position="743"/>
        <end position="752"/>
    </location>
</feature>
<gene>
    <name evidence="6" type="ORF">CYLTODRAFT_419434</name>
</gene>
<dbReference type="PROSITE" id="PS50048">
    <property type="entry name" value="ZN2_CY6_FUNGAL_2"/>
    <property type="match status" value="1"/>
</dbReference>
<dbReference type="GO" id="GO:0005634">
    <property type="term" value="C:nucleus"/>
    <property type="evidence" value="ECO:0007669"/>
    <property type="project" value="UniProtKB-SubCell"/>
</dbReference>
<dbReference type="SMART" id="SM00906">
    <property type="entry name" value="Fungal_trans"/>
    <property type="match status" value="1"/>
</dbReference>
<feature type="domain" description="Zn(2)-C6 fungal-type" evidence="5">
    <location>
        <begin position="22"/>
        <end position="51"/>
    </location>
</feature>
<dbReference type="AlphaFoldDB" id="A0A0D7BKM7"/>
<dbReference type="GO" id="GO:0008270">
    <property type="term" value="F:zinc ion binding"/>
    <property type="evidence" value="ECO:0007669"/>
    <property type="project" value="InterPro"/>
</dbReference>
<evidence type="ECO:0000313" key="7">
    <source>
        <dbReference type="Proteomes" id="UP000054007"/>
    </source>
</evidence>
<feature type="region of interest" description="Disordered" evidence="4">
    <location>
        <begin position="716"/>
        <end position="761"/>
    </location>
</feature>
<feature type="compositionally biased region" description="Basic residues" evidence="4">
    <location>
        <begin position="731"/>
        <end position="742"/>
    </location>
</feature>
<feature type="region of interest" description="Disordered" evidence="4">
    <location>
        <begin position="663"/>
        <end position="699"/>
    </location>
</feature>
<dbReference type="CDD" id="cd00067">
    <property type="entry name" value="GAL4"/>
    <property type="match status" value="1"/>
</dbReference>